<dbReference type="Proteomes" id="UP000430670">
    <property type="component" value="Unassembled WGS sequence"/>
</dbReference>
<comment type="caution">
    <text evidence="5">The sequence shown here is derived from an EMBL/GenBank/DDBJ whole genome shotgun (WGS) entry which is preliminary data.</text>
</comment>
<dbReference type="PANTHER" id="PTHR43788:SF6">
    <property type="entry name" value="DNA HELICASE B"/>
    <property type="match status" value="1"/>
</dbReference>
<sequence>MDHQMPFPFMHLSVRVPWHDGGWNGTVCTHPQENTSCLRLKRISEEKDDAQELAVAGKSIADLPNEQWPPCALERGMFMADFEYHRIAKHPLAEFNRQTHGHFRPTPLRYPPYSVASVPFRWMLKVSKDELESVYPLQLDENREPPLNFKNNWWQEKSNQKQLLDCFHSHLQPGSLCFLYAKQVPFVEDHRRVIIGIGRINHIGEAIEYETNGSNDFGASLWETMVQHSIRPDFTDGFIFPYQEIFARVKEQPDFDYTPMIAFAPVEKMLEFSYTSEHVSQDTAIECLITCAEALHAIKKEFEGPWDQCLQWIDERISEIWQARGPFPGLGACLTAFGIKLGNFVAQALHENLTEDQSIWDLVDQLFRDPSSLLPPALVKNVGPELQKAWQSLPPTRRSLFQLLCRFNLTIAQACLLYIPELRRKQGLATTDEQIIENPYLIYEQTRLLLEPVSFWTIDKGMLPDESIQTKYPIPEPSALQSDFDPRRIRAAAIQILEEAAESGHSLLPKSDVIAAIQNLPIPTLKHVHNDIIAIIEPGFSPEIVFVEMAVGERAYQLKRYEEIGSLVRDKIRKRTKGKRHSIHADWRQLLNDQLDKTDGHNDSDDTELDPLEEQARIEKSAILKELAESRFSVLIGPAGTGKTTLLSVLISQAQIHQGGVLLLAPTGKARVRLESVAKEAKIEAYTVAQFLGRRKRYDYQTCRFFLRHEKGEPTPETVIVDEASMLTEDMLGALLESMEGVKRLILAGDPKQLPPIGTGRPFVDIVSYLTPENNNQTFPKVGNGYGQLTIPRRQSEDKDDNDVDSKNDDTGGNLRADLRLAQWFAQEKVAPSEDELFDPGFSFNDSEHLRFIQWEREEELPEILKQVIIEELNLTDETDERQFDISLGGVIDGKYISFQTDLKENGKHSPAKGVENWQILSPVNNSIFGVTRINRFIHQTFRKQKMASAQKRFNRYFPKPMGPEKLVYGDKVINTYNHGRDYIYPKDGLRYIANGEIGLVVGQFAKNASHFNVEFASQPGYTYEFKSSDFSDEGNPLLELAYALTVHKSQGSEFGLVIFIMPKHSQLLSPELLYTALTRQKNRIVILHQGPRTEMLKYASSKYSETARRYTNLFEAPKMFNFKGIYLEDRLIHRTVRGELVRSKSEVIIADLLHMHNLNYTYEKELKIDDDVKLPDFTIEDDDSGTIYYWEHLGMLHDPAYKRRWEAKLAWYRAKGIFPIEEGGNLIITEDDARGGIDSAVIQRIIEELKDDD</sequence>
<dbReference type="RefSeq" id="WP_155477597.1">
    <property type="nucleotide sequence ID" value="NZ_WNKU01000027.1"/>
</dbReference>
<evidence type="ECO:0000256" key="3">
    <source>
        <dbReference type="SAM" id="MobiDB-lite"/>
    </source>
</evidence>
<feature type="domain" description="AAA+ ATPase" evidence="4">
    <location>
        <begin position="629"/>
        <end position="773"/>
    </location>
</feature>
<dbReference type="AlphaFoldDB" id="A0A6I3SNA6"/>
<dbReference type="Pfam" id="PF13538">
    <property type="entry name" value="UvrD_C_2"/>
    <property type="match status" value="1"/>
</dbReference>
<feature type="region of interest" description="Disordered" evidence="3">
    <location>
        <begin position="778"/>
        <end position="814"/>
    </location>
</feature>
<proteinExistence type="predicted"/>
<dbReference type="CDD" id="cd17933">
    <property type="entry name" value="DEXSc_RecD-like"/>
    <property type="match status" value="1"/>
</dbReference>
<dbReference type="Gene3D" id="3.40.50.300">
    <property type="entry name" value="P-loop containing nucleotide triphosphate hydrolases"/>
    <property type="match status" value="2"/>
</dbReference>
<dbReference type="GO" id="GO:0003678">
    <property type="term" value="F:DNA helicase activity"/>
    <property type="evidence" value="ECO:0007669"/>
    <property type="project" value="UniProtKB-ARBA"/>
</dbReference>
<dbReference type="InterPro" id="IPR003593">
    <property type="entry name" value="AAA+_ATPase"/>
</dbReference>
<dbReference type="InterPro" id="IPR027417">
    <property type="entry name" value="P-loop_NTPase"/>
</dbReference>
<organism evidence="5 6">
    <name type="scientific">Heliobacterium mobile</name>
    <name type="common">Heliobacillus mobilis</name>
    <dbReference type="NCBI Taxonomy" id="28064"/>
    <lineage>
        <taxon>Bacteria</taxon>
        <taxon>Bacillati</taxon>
        <taxon>Bacillota</taxon>
        <taxon>Clostridia</taxon>
        <taxon>Eubacteriales</taxon>
        <taxon>Heliobacteriaceae</taxon>
        <taxon>Heliobacterium</taxon>
    </lineage>
</organism>
<dbReference type="InterPro" id="IPR050534">
    <property type="entry name" value="Coronavir_polyprotein_1ab"/>
</dbReference>
<accession>A0A6I3SNA6</accession>
<dbReference type="InterPro" id="IPR027785">
    <property type="entry name" value="UvrD-like_helicase_C"/>
</dbReference>
<evidence type="ECO:0000313" key="5">
    <source>
        <dbReference type="EMBL" id="MTV50510.1"/>
    </source>
</evidence>
<dbReference type="PANTHER" id="PTHR43788">
    <property type="entry name" value="DNA2/NAM7 HELICASE FAMILY MEMBER"/>
    <property type="match status" value="1"/>
</dbReference>
<protein>
    <submittedName>
        <fullName evidence="5">AAA family ATPase</fullName>
    </submittedName>
</protein>
<dbReference type="Pfam" id="PF13604">
    <property type="entry name" value="AAA_30"/>
    <property type="match status" value="1"/>
</dbReference>
<dbReference type="EMBL" id="WNKU01000027">
    <property type="protein sequence ID" value="MTV50510.1"/>
    <property type="molecule type" value="Genomic_DNA"/>
</dbReference>
<keyword evidence="1" id="KW-0547">Nucleotide-binding</keyword>
<evidence type="ECO:0000313" key="6">
    <source>
        <dbReference type="Proteomes" id="UP000430670"/>
    </source>
</evidence>
<evidence type="ECO:0000259" key="4">
    <source>
        <dbReference type="SMART" id="SM00382"/>
    </source>
</evidence>
<dbReference type="OrthoDB" id="3199465at2"/>
<evidence type="ECO:0000256" key="2">
    <source>
        <dbReference type="ARBA" id="ARBA00022840"/>
    </source>
</evidence>
<evidence type="ECO:0000256" key="1">
    <source>
        <dbReference type="ARBA" id="ARBA00022741"/>
    </source>
</evidence>
<keyword evidence="6" id="KW-1185">Reference proteome</keyword>
<dbReference type="SUPFAM" id="SSF52540">
    <property type="entry name" value="P-loop containing nucleoside triphosphate hydrolases"/>
    <property type="match status" value="2"/>
</dbReference>
<name>A0A6I3SNA6_HELMO</name>
<reference evidence="5 6" key="1">
    <citation type="submission" date="2019-11" db="EMBL/GenBank/DDBJ databases">
        <title>Whole-genome sequence of a the green, strictly anaerobic photosynthetic bacterium Heliobacillus mobilis DSM 6151.</title>
        <authorList>
            <person name="Kyndt J.A."/>
            <person name="Meyer T.E."/>
        </authorList>
    </citation>
    <scope>NUCLEOTIDE SEQUENCE [LARGE SCALE GENOMIC DNA]</scope>
    <source>
        <strain evidence="5 6">DSM 6151</strain>
    </source>
</reference>
<keyword evidence="2" id="KW-0067">ATP-binding</keyword>
<gene>
    <name evidence="5" type="ORF">GJ688_16315</name>
</gene>
<dbReference type="CDD" id="cd18809">
    <property type="entry name" value="SF1_C_RecD"/>
    <property type="match status" value="1"/>
</dbReference>
<dbReference type="GO" id="GO:0005524">
    <property type="term" value="F:ATP binding"/>
    <property type="evidence" value="ECO:0007669"/>
    <property type="project" value="UniProtKB-KW"/>
</dbReference>
<dbReference type="SMART" id="SM00382">
    <property type="entry name" value="AAA"/>
    <property type="match status" value="1"/>
</dbReference>